<gene>
    <name evidence="1" type="ORF">RF11_14017</name>
</gene>
<evidence type="ECO:0000313" key="2">
    <source>
        <dbReference type="Proteomes" id="UP000031668"/>
    </source>
</evidence>
<proteinExistence type="predicted"/>
<accession>A0A0C2M6H0</accession>
<sequence>MVMQFQGLLKGFLLVVLLAQFPLHARSFAYGGVHPMHPMANPMMAAMINPMLNPMMGAMMNPMMAAMMNPMMAAMVNPMMGAMTHPMMHPMVNPMMAAMMHPMMLPFAGIPPFMPMGAGMFGGFPMPGMIPPYFGGMPGMDPYQGMGGMAPPYKRFGKSREDKFNKEEYMTQGNIGDNMKQMV</sequence>
<dbReference type="EMBL" id="JWZT01004931">
    <property type="protein sequence ID" value="KII62605.1"/>
    <property type="molecule type" value="Genomic_DNA"/>
</dbReference>
<organism evidence="1 2">
    <name type="scientific">Thelohanellus kitauei</name>
    <name type="common">Myxosporean</name>
    <dbReference type="NCBI Taxonomy" id="669202"/>
    <lineage>
        <taxon>Eukaryota</taxon>
        <taxon>Metazoa</taxon>
        <taxon>Cnidaria</taxon>
        <taxon>Myxozoa</taxon>
        <taxon>Myxosporea</taxon>
        <taxon>Bivalvulida</taxon>
        <taxon>Platysporina</taxon>
        <taxon>Myxobolidae</taxon>
        <taxon>Thelohanellus</taxon>
    </lineage>
</organism>
<keyword evidence="2" id="KW-1185">Reference proteome</keyword>
<comment type="caution">
    <text evidence="1">The sequence shown here is derived from an EMBL/GenBank/DDBJ whole genome shotgun (WGS) entry which is preliminary data.</text>
</comment>
<dbReference type="Proteomes" id="UP000031668">
    <property type="component" value="Unassembled WGS sequence"/>
</dbReference>
<evidence type="ECO:0000313" key="1">
    <source>
        <dbReference type="EMBL" id="KII62605.1"/>
    </source>
</evidence>
<name>A0A0C2M6H0_THEKT</name>
<protein>
    <submittedName>
        <fullName evidence="1">Uncharacterized protein</fullName>
    </submittedName>
</protein>
<reference evidence="1 2" key="1">
    <citation type="journal article" date="2014" name="Genome Biol. Evol.">
        <title>The genome of the myxosporean Thelohanellus kitauei shows adaptations to nutrient acquisition within its fish host.</title>
        <authorList>
            <person name="Yang Y."/>
            <person name="Xiong J."/>
            <person name="Zhou Z."/>
            <person name="Huo F."/>
            <person name="Miao W."/>
            <person name="Ran C."/>
            <person name="Liu Y."/>
            <person name="Zhang J."/>
            <person name="Feng J."/>
            <person name="Wang M."/>
            <person name="Wang M."/>
            <person name="Wang L."/>
            <person name="Yao B."/>
        </authorList>
    </citation>
    <scope>NUCLEOTIDE SEQUENCE [LARGE SCALE GENOMIC DNA]</scope>
    <source>
        <strain evidence="1">Wuqing</strain>
    </source>
</reference>
<dbReference type="AlphaFoldDB" id="A0A0C2M6H0"/>